<dbReference type="Proteomes" id="UP000034616">
    <property type="component" value="Unassembled WGS sequence"/>
</dbReference>
<name>A0A0G0UD41_9BACT</name>
<dbReference type="AlphaFoldDB" id="A0A0G0UD41"/>
<accession>A0A0G0UD41</accession>
<feature type="compositionally biased region" description="Basic and acidic residues" evidence="1">
    <location>
        <begin position="83"/>
        <end position="94"/>
    </location>
</feature>
<protein>
    <submittedName>
        <fullName evidence="2">Uncharacterized protein</fullName>
    </submittedName>
</protein>
<comment type="caution">
    <text evidence="2">The sequence shown here is derived from an EMBL/GenBank/DDBJ whole genome shotgun (WGS) entry which is preliminary data.</text>
</comment>
<evidence type="ECO:0000313" key="3">
    <source>
        <dbReference type="Proteomes" id="UP000034616"/>
    </source>
</evidence>
<feature type="region of interest" description="Disordered" evidence="1">
    <location>
        <begin position="1"/>
        <end position="51"/>
    </location>
</feature>
<gene>
    <name evidence="2" type="ORF">UU35_C0007G0005</name>
</gene>
<evidence type="ECO:0000256" key="1">
    <source>
        <dbReference type="SAM" id="MobiDB-lite"/>
    </source>
</evidence>
<dbReference type="EMBL" id="LCAH01000007">
    <property type="protein sequence ID" value="KKR86859.1"/>
    <property type="molecule type" value="Genomic_DNA"/>
</dbReference>
<feature type="region of interest" description="Disordered" evidence="1">
    <location>
        <begin position="250"/>
        <end position="276"/>
    </location>
</feature>
<sequence>MAFFKSGGEGETRPQQPAEKEVIKRVEKSDQERLGERFKEATQETEKEKNRLHGVLEKMRKAIDLVSAKLSTLPRRKTGQFESHQEPTEADQERKIQEKKFEALLESGFQIEADTKKAEAFLGEIRGYEKVLTEKGVDLRATKQELKQEMDKRKSKLVDLDHKLQKEKMQGKEGLATAMEITDVLALYLADQAQVSAIESAGWTQQNDEDWIPTNGKVEIPAFLETFRTAYEYSDKIDARRFAFLAKQEKDLRQNPRRKQDHKTFGPGEKQLRDRV</sequence>
<evidence type="ECO:0000313" key="2">
    <source>
        <dbReference type="EMBL" id="KKR86859.1"/>
    </source>
</evidence>
<feature type="region of interest" description="Disordered" evidence="1">
    <location>
        <begin position="74"/>
        <end position="94"/>
    </location>
</feature>
<reference evidence="2 3" key="1">
    <citation type="journal article" date="2015" name="Nature">
        <title>rRNA introns, odd ribosomes, and small enigmatic genomes across a large radiation of phyla.</title>
        <authorList>
            <person name="Brown C.T."/>
            <person name="Hug L.A."/>
            <person name="Thomas B.C."/>
            <person name="Sharon I."/>
            <person name="Castelle C.J."/>
            <person name="Singh A."/>
            <person name="Wilkins M.J."/>
            <person name="Williams K.H."/>
            <person name="Banfield J.F."/>
        </authorList>
    </citation>
    <scope>NUCLEOTIDE SEQUENCE [LARGE SCALE GENOMIC DNA]</scope>
</reference>
<proteinExistence type="predicted"/>
<organism evidence="2 3">
    <name type="scientific">Candidatus Uhrbacteria bacterium GW2011_GWC2_41_11</name>
    <dbReference type="NCBI Taxonomy" id="1618985"/>
    <lineage>
        <taxon>Bacteria</taxon>
        <taxon>Candidatus Uhriibacteriota</taxon>
    </lineage>
</organism>
<feature type="compositionally biased region" description="Basic and acidic residues" evidence="1">
    <location>
        <begin position="8"/>
        <end position="51"/>
    </location>
</feature>